<keyword evidence="3" id="KW-1185">Reference proteome</keyword>
<reference evidence="2" key="2">
    <citation type="journal article" date="2021" name="Mar. Drugs">
        <title>Genome Reduction and Secondary Metabolism of the Marine Sponge-Associated Cyanobacterium Leptothoe.</title>
        <authorList>
            <person name="Konstantinou D."/>
            <person name="Popin R.V."/>
            <person name="Fewer D.P."/>
            <person name="Sivonen K."/>
            <person name="Gkelis S."/>
        </authorList>
    </citation>
    <scope>NUCLEOTIDE SEQUENCE</scope>
    <source>
        <strain evidence="2">TAU-MAC 1115</strain>
    </source>
</reference>
<sequence length="51" mass="5544">MSGQKDNDHGSLPLKGSNGEAFGSKSLGFTSPFRFEVQPLQHILTDLTCYS</sequence>
<comment type="caution">
    <text evidence="2">The sequence shown here is derived from an EMBL/GenBank/DDBJ whole genome shotgun (WGS) entry which is preliminary data.</text>
</comment>
<organism evidence="2 3">
    <name type="scientific">Leptothoe spongobia TAU-MAC 1115</name>
    <dbReference type="NCBI Taxonomy" id="1967444"/>
    <lineage>
        <taxon>Bacteria</taxon>
        <taxon>Bacillati</taxon>
        <taxon>Cyanobacteriota</taxon>
        <taxon>Cyanophyceae</taxon>
        <taxon>Nodosilineales</taxon>
        <taxon>Cymatolegaceae</taxon>
        <taxon>Leptothoe</taxon>
        <taxon>Leptothoe spongobia</taxon>
    </lineage>
</organism>
<gene>
    <name evidence="2" type="ORF">IXB50_16230</name>
</gene>
<dbReference type="Proteomes" id="UP000717364">
    <property type="component" value="Unassembled WGS sequence"/>
</dbReference>
<dbReference type="EMBL" id="JADOES010000037">
    <property type="protein sequence ID" value="MBT9316977.1"/>
    <property type="molecule type" value="Genomic_DNA"/>
</dbReference>
<dbReference type="RefSeq" id="WP_215610044.1">
    <property type="nucleotide sequence ID" value="NZ_JADOES010000037.1"/>
</dbReference>
<proteinExistence type="predicted"/>
<dbReference type="AlphaFoldDB" id="A0A947GL17"/>
<evidence type="ECO:0000313" key="2">
    <source>
        <dbReference type="EMBL" id="MBT9316977.1"/>
    </source>
</evidence>
<evidence type="ECO:0000313" key="3">
    <source>
        <dbReference type="Proteomes" id="UP000717364"/>
    </source>
</evidence>
<evidence type="ECO:0000256" key="1">
    <source>
        <dbReference type="SAM" id="MobiDB-lite"/>
    </source>
</evidence>
<reference evidence="2" key="1">
    <citation type="submission" date="2020-11" db="EMBL/GenBank/DDBJ databases">
        <authorList>
            <person name="Konstantinou D."/>
            <person name="Gkelis S."/>
            <person name="Popin R."/>
            <person name="Fewer D."/>
            <person name="Sivonen K."/>
        </authorList>
    </citation>
    <scope>NUCLEOTIDE SEQUENCE</scope>
    <source>
        <strain evidence="2">TAU-MAC 1115</strain>
    </source>
</reference>
<name>A0A947GL17_9CYAN</name>
<accession>A0A947GL17</accession>
<protein>
    <submittedName>
        <fullName evidence="2">Uncharacterized protein</fullName>
    </submittedName>
</protein>
<feature type="region of interest" description="Disordered" evidence="1">
    <location>
        <begin position="1"/>
        <end position="20"/>
    </location>
</feature>